<dbReference type="PANTHER" id="PTHR12521">
    <property type="entry name" value="PROTEIN C6ORF130"/>
    <property type="match status" value="1"/>
</dbReference>
<dbReference type="AlphaFoldDB" id="A0A9P7RT95"/>
<dbReference type="GeneID" id="66081980"/>
<comment type="catalytic activity">
    <reaction evidence="4">
        <text>ADP-alpha-D-ribose 1''-phosphate + H2O = ADP-D-ribose + phosphate</text>
        <dbReference type="Rhea" id="RHEA:25029"/>
        <dbReference type="ChEBI" id="CHEBI:15377"/>
        <dbReference type="ChEBI" id="CHEBI:43474"/>
        <dbReference type="ChEBI" id="CHEBI:57967"/>
        <dbReference type="ChEBI" id="CHEBI:58753"/>
        <dbReference type="EC" id="3.1.3.84"/>
    </reaction>
</comment>
<dbReference type="EC" id="3.1.3.84" evidence="2"/>
<evidence type="ECO:0000256" key="3">
    <source>
        <dbReference type="ARBA" id="ARBA00019744"/>
    </source>
</evidence>
<proteinExistence type="inferred from homology"/>
<evidence type="ECO:0000256" key="2">
    <source>
        <dbReference type="ARBA" id="ARBA00012983"/>
    </source>
</evidence>
<evidence type="ECO:0000256" key="4">
    <source>
        <dbReference type="ARBA" id="ARBA00034427"/>
    </source>
</evidence>
<dbReference type="InterPro" id="IPR050892">
    <property type="entry name" value="ADP-ribose_metab_enzymes"/>
</dbReference>
<comment type="caution">
    <text evidence="6">The sequence shown here is derived from an EMBL/GenBank/DDBJ whole genome shotgun (WGS) entry which is preliminary data.</text>
</comment>
<dbReference type="CDD" id="cd02901">
    <property type="entry name" value="Macro_Poa1p-like"/>
    <property type="match status" value="1"/>
</dbReference>
<dbReference type="Gene3D" id="3.40.220.10">
    <property type="entry name" value="Leucine Aminopeptidase, subunit E, domain 1"/>
    <property type="match status" value="1"/>
</dbReference>
<dbReference type="OrthoDB" id="2155246at2759"/>
<reference evidence="6" key="1">
    <citation type="journal article" date="2021" name="Genome Biol. Evol.">
        <title>The assembled and annotated genome of the fairy-ring fungus Marasmius oreades.</title>
        <authorList>
            <person name="Hiltunen M."/>
            <person name="Ament-Velasquez S.L."/>
            <person name="Johannesson H."/>
        </authorList>
    </citation>
    <scope>NUCLEOTIDE SEQUENCE</scope>
    <source>
        <strain evidence="6">03SP1</strain>
    </source>
</reference>
<dbReference type="SUPFAM" id="SSF52949">
    <property type="entry name" value="Macro domain-like"/>
    <property type="match status" value="1"/>
</dbReference>
<protein>
    <recommendedName>
        <fullName evidence="3">ADP-ribose 1''-phosphate phosphatase</fullName>
        <ecNumber evidence="2">3.1.3.84</ecNumber>
    </recommendedName>
</protein>
<dbReference type="EMBL" id="CM032188">
    <property type="protein sequence ID" value="KAG7088960.1"/>
    <property type="molecule type" value="Genomic_DNA"/>
</dbReference>
<name>A0A9P7RT95_9AGAR</name>
<dbReference type="PANTHER" id="PTHR12521:SF0">
    <property type="entry name" value="ADP-RIBOSE GLYCOHYDROLASE OARD1"/>
    <property type="match status" value="1"/>
</dbReference>
<accession>A0A9P7RT95</accession>
<dbReference type="Pfam" id="PF01661">
    <property type="entry name" value="Macro"/>
    <property type="match status" value="1"/>
</dbReference>
<organism evidence="6 7">
    <name type="scientific">Marasmius oreades</name>
    <name type="common">fairy-ring Marasmius</name>
    <dbReference type="NCBI Taxonomy" id="181124"/>
    <lineage>
        <taxon>Eukaryota</taxon>
        <taxon>Fungi</taxon>
        <taxon>Dikarya</taxon>
        <taxon>Basidiomycota</taxon>
        <taxon>Agaricomycotina</taxon>
        <taxon>Agaricomycetes</taxon>
        <taxon>Agaricomycetidae</taxon>
        <taxon>Agaricales</taxon>
        <taxon>Marasmiineae</taxon>
        <taxon>Marasmiaceae</taxon>
        <taxon>Marasmius</taxon>
    </lineage>
</organism>
<dbReference type="SMART" id="SM00506">
    <property type="entry name" value="A1pp"/>
    <property type="match status" value="1"/>
</dbReference>
<dbReference type="PROSITE" id="PS51154">
    <property type="entry name" value="MACRO"/>
    <property type="match status" value="1"/>
</dbReference>
<dbReference type="RefSeq" id="XP_043005431.1">
    <property type="nucleotide sequence ID" value="XM_043158060.1"/>
</dbReference>
<gene>
    <name evidence="6" type="ORF">E1B28_012905</name>
</gene>
<evidence type="ECO:0000256" key="1">
    <source>
        <dbReference type="ARBA" id="ARBA00006575"/>
    </source>
</evidence>
<comment type="similarity">
    <text evidence="1">Belongs to the POA1 family.</text>
</comment>
<dbReference type="GO" id="GO:0140291">
    <property type="term" value="P:peptidyl-glutamate ADP-deribosylation"/>
    <property type="evidence" value="ECO:0007669"/>
    <property type="project" value="TreeGrafter"/>
</dbReference>
<feature type="domain" description="Macro" evidence="5">
    <location>
        <begin position="1"/>
        <end position="150"/>
    </location>
</feature>
<evidence type="ECO:0000313" key="7">
    <source>
        <dbReference type="Proteomes" id="UP001049176"/>
    </source>
</evidence>
<evidence type="ECO:0000259" key="5">
    <source>
        <dbReference type="PROSITE" id="PS51154"/>
    </source>
</evidence>
<dbReference type="KEGG" id="more:E1B28_012905"/>
<dbReference type="Proteomes" id="UP001049176">
    <property type="component" value="Chromosome 8"/>
</dbReference>
<dbReference type="InterPro" id="IPR043472">
    <property type="entry name" value="Macro_dom-like"/>
</dbReference>
<sequence>MPSKLTHVKGDLFSAPPGSILVHACNTVGSWGGGIAVAFKDRYPSHFEVYKAHCEDHGPETLIGTCLLLPGEVHDVACLFTSRAYGKRKDKPEQILAATKMAVLDLVRQNTGDKGLHACRFNSGKFGVPWEETEQILQELEVTMTVYNPE</sequence>
<evidence type="ECO:0000313" key="6">
    <source>
        <dbReference type="EMBL" id="KAG7088960.1"/>
    </source>
</evidence>
<dbReference type="InterPro" id="IPR002589">
    <property type="entry name" value="Macro_dom"/>
</dbReference>
<keyword evidence="7" id="KW-1185">Reference proteome</keyword>